<gene>
    <name evidence="2" type="ORF">BN626_00972</name>
</gene>
<dbReference type="Proteomes" id="UP000018162">
    <property type="component" value="Unassembled WGS sequence"/>
</dbReference>
<proteinExistence type="predicted"/>
<evidence type="ECO:0000259" key="1">
    <source>
        <dbReference type="Pfam" id="PF07179"/>
    </source>
</evidence>
<accession>R6TYH9</accession>
<dbReference type="EMBL" id="CBFV010000052">
    <property type="protein sequence ID" value="CDC72961.1"/>
    <property type="molecule type" value="Genomic_DNA"/>
</dbReference>
<dbReference type="InterPro" id="IPR009839">
    <property type="entry name" value="SseB_N"/>
</dbReference>
<name>R6TYH9_9FIRM</name>
<dbReference type="AlphaFoldDB" id="R6TYH9"/>
<evidence type="ECO:0000313" key="2">
    <source>
        <dbReference type="EMBL" id="CDC72961.1"/>
    </source>
</evidence>
<protein>
    <recommendedName>
        <fullName evidence="1">SseB protein N-terminal domain-containing protein</fullName>
    </recommendedName>
</protein>
<comment type="caution">
    <text evidence="2">The sequence shown here is derived from an EMBL/GenBank/DDBJ whole genome shotgun (WGS) entry which is preliminary data.</text>
</comment>
<reference evidence="2" key="1">
    <citation type="submission" date="2012-11" db="EMBL/GenBank/DDBJ databases">
        <title>Dependencies among metagenomic species, viruses, plasmids and units of genetic variation.</title>
        <authorList>
            <person name="Nielsen H.B."/>
            <person name="Almeida M."/>
            <person name="Juncker A.S."/>
            <person name="Rasmussen S."/>
            <person name="Li J."/>
            <person name="Sunagawa S."/>
            <person name="Plichta D."/>
            <person name="Gautier L."/>
            <person name="Le Chatelier E."/>
            <person name="Peletier E."/>
            <person name="Bonde I."/>
            <person name="Nielsen T."/>
            <person name="Manichanh C."/>
            <person name="Arumugam M."/>
            <person name="Batto J."/>
            <person name="Santos M.B.Q.D."/>
            <person name="Blom N."/>
            <person name="Borruel N."/>
            <person name="Burgdorf K.S."/>
            <person name="Boumezbeur F."/>
            <person name="Casellas F."/>
            <person name="Dore J."/>
            <person name="Guarner F."/>
            <person name="Hansen T."/>
            <person name="Hildebrand F."/>
            <person name="Kaas R.S."/>
            <person name="Kennedy S."/>
            <person name="Kristiansen K."/>
            <person name="Kultima J.R."/>
            <person name="Leonard P."/>
            <person name="Levenez F."/>
            <person name="Lund O."/>
            <person name="Moumen B."/>
            <person name="Le Paslier D."/>
            <person name="Pons N."/>
            <person name="Pedersen O."/>
            <person name="Prifti E."/>
            <person name="Qin J."/>
            <person name="Raes J."/>
            <person name="Tap J."/>
            <person name="Tims S."/>
            <person name="Ussery D.W."/>
            <person name="Yamada T."/>
            <person name="MetaHit consortium"/>
            <person name="Renault P."/>
            <person name="Sicheritz-Ponten T."/>
            <person name="Bork P."/>
            <person name="Wang J."/>
            <person name="Brunak S."/>
            <person name="Ehrlich S.D."/>
        </authorList>
    </citation>
    <scope>NUCLEOTIDE SEQUENCE [LARGE SCALE GENOMIC DNA]</scope>
</reference>
<sequence length="445" mass="50635">MFFKKEKSKQQEKGDFYLGVQKIFRIENSADLLAAGKVNGTIYKGAAIYITNPGEDSELTELTTVTEIIINNNSVDNAADTFVIVKLEAGSKLQLKPGSVLFTRNVSVKNVHDAYIYTLGESYISTKKMELTDIDYDNMSLTDLAELRRLFCWLIEQKKTQETEEIKAFNKKTLDSISHHMCSRILSSQEIYTVIHKKTGEPFMIAQVIKQPDQYLTTPPDIMLIPKAYINVIKNQYNPDVFDIVKIENGSDKKGIYNFLGSTFYLNGACGVKVIYDNFSIDACMLVEKPDYSNLPPIQRPVTNPDVERWLLLLGQMNEPKTDDEKLIYNIFYGHLFRELASANFIIPMKMNAKMAPPDENGKTVITEDSTMEFPTKNGKNGRDAVCMFTDWKRLRMNYKESDGWDGLIQPISGMIEKFDCAINATEYLSAGCYIDKDFYDANIK</sequence>
<dbReference type="Pfam" id="PF07179">
    <property type="entry name" value="SseB"/>
    <property type="match status" value="1"/>
</dbReference>
<organism evidence="2 3">
    <name type="scientific">Agathobacter rectalis CAG:36</name>
    <dbReference type="NCBI Taxonomy" id="1263079"/>
    <lineage>
        <taxon>Bacteria</taxon>
        <taxon>Bacillati</taxon>
        <taxon>Bacillota</taxon>
        <taxon>Clostridia</taxon>
        <taxon>Lachnospirales</taxon>
        <taxon>Lachnospiraceae</taxon>
        <taxon>Agathobacter</taxon>
    </lineage>
</organism>
<feature type="domain" description="SseB protein N-terminal" evidence="1">
    <location>
        <begin position="336"/>
        <end position="399"/>
    </location>
</feature>
<evidence type="ECO:0000313" key="3">
    <source>
        <dbReference type="Proteomes" id="UP000018162"/>
    </source>
</evidence>